<dbReference type="GeneID" id="14866194"/>
<evidence type="ECO:0000313" key="2">
    <source>
        <dbReference type="EMBL" id="EGG14488.1"/>
    </source>
</evidence>
<accession>F4QCW4</accession>
<reference evidence="3" key="1">
    <citation type="journal article" date="2011" name="Genome Res.">
        <title>Phylogeny-wide analysis of social amoeba genomes highlights ancient origins for complex intercellular communication.</title>
        <authorList>
            <person name="Heidel A.J."/>
            <person name="Lawal H.M."/>
            <person name="Felder M."/>
            <person name="Schilde C."/>
            <person name="Helps N.R."/>
            <person name="Tunggal B."/>
            <person name="Rivero F."/>
            <person name="John U."/>
            <person name="Schleicher M."/>
            <person name="Eichinger L."/>
            <person name="Platzer M."/>
            <person name="Noegel A.A."/>
            <person name="Schaap P."/>
            <person name="Gloeckner G."/>
        </authorList>
    </citation>
    <scope>NUCLEOTIDE SEQUENCE [LARGE SCALE GENOMIC DNA]</scope>
    <source>
        <strain evidence="3">SH3</strain>
    </source>
</reference>
<proteinExistence type="predicted"/>
<dbReference type="AlphaFoldDB" id="F4QCW4"/>
<dbReference type="KEGG" id="dfa:DFA_12262"/>
<sequence length="378" mass="43969">MLFKNLSQLSAVSGHSIQNSSIQPIQCANRSTYNLVSGWLRAEQMNLVCIQKEGEKKEEEKSKIPVQTEEENKKEKSEITVQKVEEKKKQEKSSQQDSNQGVISEPVRKKRDIFQFGETDQAKPKMVINNFKSTPYHSEPTILKYLGYYGDAFKQEFGNYELDYKVSITYLTEPATLEYRENKGLKGNPNYKDVITLEKGNDHRLNPKKLGEPLSSNSVVRNIPVLNKENNNQLFLAFSRWSILKLLTYTKDKDVKVDEQITHQAVVDEQSSYQDVLLEKFVKDKGYSNNDFRLYQYIYPKYRYNEIEQSTIKELAILLKQSSDEEVKEFLSKNDGTFFSNDNLDQFKRFESDKDQLPAPDRKTKHLRKLKCTGDICK</sequence>
<feature type="region of interest" description="Disordered" evidence="1">
    <location>
        <begin position="58"/>
        <end position="104"/>
    </location>
</feature>
<dbReference type="EMBL" id="GL883029">
    <property type="protein sequence ID" value="EGG14488.1"/>
    <property type="molecule type" value="Genomic_DNA"/>
</dbReference>
<name>F4QCW4_CACFS</name>
<evidence type="ECO:0000313" key="3">
    <source>
        <dbReference type="Proteomes" id="UP000007797"/>
    </source>
</evidence>
<organism evidence="2 3">
    <name type="scientific">Cavenderia fasciculata</name>
    <name type="common">Slime mold</name>
    <name type="synonym">Dictyostelium fasciculatum</name>
    <dbReference type="NCBI Taxonomy" id="261658"/>
    <lineage>
        <taxon>Eukaryota</taxon>
        <taxon>Amoebozoa</taxon>
        <taxon>Evosea</taxon>
        <taxon>Eumycetozoa</taxon>
        <taxon>Dictyostelia</taxon>
        <taxon>Acytosteliales</taxon>
        <taxon>Cavenderiaceae</taxon>
        <taxon>Cavenderia</taxon>
    </lineage>
</organism>
<feature type="compositionally biased region" description="Basic and acidic residues" evidence="1">
    <location>
        <begin position="70"/>
        <end position="94"/>
    </location>
</feature>
<gene>
    <name evidence="2" type="ORF">DFA_12262</name>
</gene>
<dbReference type="Proteomes" id="UP000007797">
    <property type="component" value="Unassembled WGS sequence"/>
</dbReference>
<protein>
    <submittedName>
        <fullName evidence="2">Uncharacterized protein</fullName>
    </submittedName>
</protein>
<keyword evidence="3" id="KW-1185">Reference proteome</keyword>
<dbReference type="RefSeq" id="XP_004353897.1">
    <property type="nucleotide sequence ID" value="XM_004353845.1"/>
</dbReference>
<evidence type="ECO:0000256" key="1">
    <source>
        <dbReference type="SAM" id="MobiDB-lite"/>
    </source>
</evidence>